<dbReference type="RefSeq" id="WP_076139024.1">
    <property type="nucleotide sequence ID" value="NZ_MPTO01000056.1"/>
</dbReference>
<sequence>MIDPWIYKISAVFALLILWDYLTLWFFQKKIVSTYTKIVIDKNKVSRFAYSTDLLLQKYKLVPRKNLNLIKLELESIEFSNSWLTQMFDSFHKLILTVTISAVTVATTISVAMLAFLKDNNSTKIDQVTFVEEIRKNFSNFTNSLSMFINLIVIGLIIFVVFTSHSHVVDAKNKLKVKHLRFIEEALKDD</sequence>
<keyword evidence="1" id="KW-0472">Membrane</keyword>
<evidence type="ECO:0000256" key="1">
    <source>
        <dbReference type="SAM" id="Phobius"/>
    </source>
</evidence>
<evidence type="ECO:0000313" key="3">
    <source>
        <dbReference type="Proteomes" id="UP000187323"/>
    </source>
</evidence>
<reference evidence="2 3" key="1">
    <citation type="submission" date="2016-10" db="EMBL/GenBank/DDBJ databases">
        <title>Paenibacillus species isolates.</title>
        <authorList>
            <person name="Beno S.M."/>
        </authorList>
    </citation>
    <scope>NUCLEOTIDE SEQUENCE [LARGE SCALE GENOMIC DNA]</scope>
    <source>
        <strain evidence="2 3">FSL H7-0918</strain>
    </source>
</reference>
<proteinExistence type="predicted"/>
<feature type="transmembrane region" description="Helical" evidence="1">
    <location>
        <begin position="94"/>
        <end position="117"/>
    </location>
</feature>
<feature type="transmembrane region" description="Helical" evidence="1">
    <location>
        <begin position="6"/>
        <end position="27"/>
    </location>
</feature>
<dbReference type="EMBL" id="MPTO01000056">
    <property type="protein sequence ID" value="OME09823.1"/>
    <property type="molecule type" value="Genomic_DNA"/>
</dbReference>
<dbReference type="AlphaFoldDB" id="A0AB36J8Q4"/>
<dbReference type="Proteomes" id="UP000187323">
    <property type="component" value="Unassembled WGS sequence"/>
</dbReference>
<evidence type="ECO:0008006" key="4">
    <source>
        <dbReference type="Google" id="ProtNLM"/>
    </source>
</evidence>
<keyword evidence="1" id="KW-0812">Transmembrane</keyword>
<name>A0AB36J8Q4_9BACL</name>
<gene>
    <name evidence="2" type="ORF">BSK47_31745</name>
</gene>
<accession>A0AB36J8Q4</accession>
<organism evidence="2 3">
    <name type="scientific">Paenibacillus odorifer</name>
    <dbReference type="NCBI Taxonomy" id="189426"/>
    <lineage>
        <taxon>Bacteria</taxon>
        <taxon>Bacillati</taxon>
        <taxon>Bacillota</taxon>
        <taxon>Bacilli</taxon>
        <taxon>Bacillales</taxon>
        <taxon>Paenibacillaceae</taxon>
        <taxon>Paenibacillus</taxon>
    </lineage>
</organism>
<comment type="caution">
    <text evidence="2">The sequence shown here is derived from an EMBL/GenBank/DDBJ whole genome shotgun (WGS) entry which is preliminary data.</text>
</comment>
<evidence type="ECO:0000313" key="2">
    <source>
        <dbReference type="EMBL" id="OME09823.1"/>
    </source>
</evidence>
<feature type="transmembrane region" description="Helical" evidence="1">
    <location>
        <begin position="147"/>
        <end position="169"/>
    </location>
</feature>
<keyword evidence="1" id="KW-1133">Transmembrane helix</keyword>
<protein>
    <recommendedName>
        <fullName evidence="4">MotA/TolQ/ExbB proton channel domain-containing protein</fullName>
    </recommendedName>
</protein>